<dbReference type="Pfam" id="PF00512">
    <property type="entry name" value="HisKA"/>
    <property type="match status" value="1"/>
</dbReference>
<evidence type="ECO:0000313" key="15">
    <source>
        <dbReference type="EMBL" id="MBH1939580.1"/>
    </source>
</evidence>
<dbReference type="PRINTS" id="PR00344">
    <property type="entry name" value="BCTRLSENSOR"/>
</dbReference>
<dbReference type="InterPro" id="IPR013656">
    <property type="entry name" value="PAS_4"/>
</dbReference>
<evidence type="ECO:0000259" key="12">
    <source>
        <dbReference type="PROSITE" id="PS50110"/>
    </source>
</evidence>
<feature type="domain" description="Response regulatory" evidence="12">
    <location>
        <begin position="834"/>
        <end position="950"/>
    </location>
</feature>
<dbReference type="SMART" id="SM00387">
    <property type="entry name" value="HATPase_c"/>
    <property type="match status" value="1"/>
</dbReference>
<dbReference type="Proteomes" id="UP000623269">
    <property type="component" value="Unassembled WGS sequence"/>
</dbReference>
<evidence type="ECO:0000256" key="2">
    <source>
        <dbReference type="ARBA" id="ARBA00006402"/>
    </source>
</evidence>
<dbReference type="Gene3D" id="3.30.565.10">
    <property type="entry name" value="Histidine kinase-like ATPase, C-terminal domain"/>
    <property type="match status" value="1"/>
</dbReference>
<keyword evidence="5 10" id="KW-0597">Phosphoprotein</keyword>
<dbReference type="SUPFAM" id="SSF55785">
    <property type="entry name" value="PYP-like sensor domain (PAS domain)"/>
    <property type="match status" value="3"/>
</dbReference>
<dbReference type="EC" id="2.7.13.3" evidence="3"/>
<dbReference type="CDD" id="cd00130">
    <property type="entry name" value="PAS"/>
    <property type="match status" value="3"/>
</dbReference>
<dbReference type="Gene3D" id="1.10.287.130">
    <property type="match status" value="1"/>
</dbReference>
<dbReference type="SMART" id="SM00086">
    <property type="entry name" value="PAC"/>
    <property type="match status" value="2"/>
</dbReference>
<organism evidence="15 16">
    <name type="scientific">Mobilitalea sibirica</name>
    <dbReference type="NCBI Taxonomy" id="1462919"/>
    <lineage>
        <taxon>Bacteria</taxon>
        <taxon>Bacillati</taxon>
        <taxon>Bacillota</taxon>
        <taxon>Clostridia</taxon>
        <taxon>Lachnospirales</taxon>
        <taxon>Lachnospiraceae</taxon>
        <taxon>Mobilitalea</taxon>
    </lineage>
</organism>
<comment type="catalytic activity">
    <reaction evidence="1">
        <text>ATP + protein L-histidine = ADP + protein N-phospho-L-histidine.</text>
        <dbReference type="EC" id="2.7.13.3"/>
    </reaction>
</comment>
<reference evidence="15" key="1">
    <citation type="submission" date="2020-12" db="EMBL/GenBank/DDBJ databases">
        <title>M. sibirica DSM 26468T genome.</title>
        <authorList>
            <person name="Thieme N."/>
            <person name="Rettenmaier R."/>
            <person name="Zverlov V."/>
            <person name="Liebl W."/>
        </authorList>
    </citation>
    <scope>NUCLEOTIDE SEQUENCE</scope>
    <source>
        <strain evidence="15">DSM 26468</strain>
    </source>
</reference>
<evidence type="ECO:0000256" key="10">
    <source>
        <dbReference type="PROSITE-ProRule" id="PRU00169"/>
    </source>
</evidence>
<dbReference type="PROSITE" id="PS50110">
    <property type="entry name" value="RESPONSE_REGULATORY"/>
    <property type="match status" value="1"/>
</dbReference>
<proteinExistence type="inferred from homology"/>
<dbReference type="InterPro" id="IPR036097">
    <property type="entry name" value="HisK_dim/P_sf"/>
</dbReference>
<dbReference type="CDD" id="cd17546">
    <property type="entry name" value="REC_hyHK_CKI1_RcsC-like"/>
    <property type="match status" value="1"/>
</dbReference>
<dbReference type="InterPro" id="IPR000700">
    <property type="entry name" value="PAS-assoc_C"/>
</dbReference>
<dbReference type="AlphaFoldDB" id="A0A8J7KV00"/>
<dbReference type="Pfam" id="PF13426">
    <property type="entry name" value="PAS_9"/>
    <property type="match status" value="1"/>
</dbReference>
<keyword evidence="7" id="KW-0902">Two-component regulatory system</keyword>
<feature type="domain" description="Histidine kinase" evidence="11">
    <location>
        <begin position="571"/>
        <end position="792"/>
    </location>
</feature>
<evidence type="ECO:0000313" key="16">
    <source>
        <dbReference type="Proteomes" id="UP000623269"/>
    </source>
</evidence>
<dbReference type="SUPFAM" id="SSF52172">
    <property type="entry name" value="CheY-like"/>
    <property type="match status" value="1"/>
</dbReference>
<dbReference type="InterPro" id="IPR003594">
    <property type="entry name" value="HATPase_dom"/>
</dbReference>
<dbReference type="Pfam" id="PF08448">
    <property type="entry name" value="PAS_4"/>
    <property type="match status" value="1"/>
</dbReference>
<dbReference type="EMBL" id="JAEAGR010000001">
    <property type="protein sequence ID" value="MBH1939580.1"/>
    <property type="molecule type" value="Genomic_DNA"/>
</dbReference>
<dbReference type="PANTHER" id="PTHR45339:SF1">
    <property type="entry name" value="HYBRID SIGNAL TRANSDUCTION HISTIDINE KINASE J"/>
    <property type="match status" value="1"/>
</dbReference>
<dbReference type="Gene3D" id="3.30.450.40">
    <property type="match status" value="1"/>
</dbReference>
<evidence type="ECO:0000256" key="7">
    <source>
        <dbReference type="ARBA" id="ARBA00023012"/>
    </source>
</evidence>
<comment type="caution">
    <text evidence="15">The sequence shown here is derived from an EMBL/GenBank/DDBJ whole genome shotgun (WGS) entry which is preliminary data.</text>
</comment>
<evidence type="ECO:0000256" key="8">
    <source>
        <dbReference type="ARBA" id="ARBA00024867"/>
    </source>
</evidence>
<dbReference type="InterPro" id="IPR001610">
    <property type="entry name" value="PAC"/>
</dbReference>
<evidence type="ECO:0000256" key="9">
    <source>
        <dbReference type="ARBA" id="ARBA00074306"/>
    </source>
</evidence>
<dbReference type="Pfam" id="PF02518">
    <property type="entry name" value="HATPase_c"/>
    <property type="match status" value="1"/>
</dbReference>
<accession>A0A8J7KV00</accession>
<feature type="domain" description="PAC" evidence="14">
    <location>
        <begin position="198"/>
        <end position="250"/>
    </location>
</feature>
<dbReference type="InterPro" id="IPR005467">
    <property type="entry name" value="His_kinase_dom"/>
</dbReference>
<keyword evidence="16" id="KW-1185">Reference proteome</keyword>
<dbReference type="PROSITE" id="PS50113">
    <property type="entry name" value="PAC"/>
    <property type="match status" value="2"/>
</dbReference>
<evidence type="ECO:0000256" key="3">
    <source>
        <dbReference type="ARBA" id="ARBA00012438"/>
    </source>
</evidence>
<dbReference type="InterPro" id="IPR029016">
    <property type="entry name" value="GAF-like_dom_sf"/>
</dbReference>
<feature type="domain" description="PAC" evidence="14">
    <location>
        <begin position="324"/>
        <end position="377"/>
    </location>
</feature>
<keyword evidence="6" id="KW-0418">Kinase</keyword>
<dbReference type="SUPFAM" id="SSF47384">
    <property type="entry name" value="Homodimeric domain of signal transducing histidine kinase"/>
    <property type="match status" value="1"/>
</dbReference>
<feature type="domain" description="PAS" evidence="13">
    <location>
        <begin position="7"/>
        <end position="77"/>
    </location>
</feature>
<comment type="function">
    <text evidence="8">May play the central regulatory role in sporulation. It may be an element of the effector pathway responsible for the activation of sporulation genes in response to nutritional stress. Spo0A may act in concert with spo0H (a sigma factor) to control the expression of some genes that are critical to the sporulation process.</text>
</comment>
<dbReference type="NCBIfam" id="TIGR00229">
    <property type="entry name" value="sensory_box"/>
    <property type="match status" value="3"/>
</dbReference>
<dbReference type="Gene3D" id="3.30.450.20">
    <property type="entry name" value="PAS domain"/>
    <property type="match status" value="3"/>
</dbReference>
<dbReference type="InterPro" id="IPR004358">
    <property type="entry name" value="Sig_transdc_His_kin-like_C"/>
</dbReference>
<dbReference type="InterPro" id="IPR003661">
    <property type="entry name" value="HisK_dim/P_dom"/>
</dbReference>
<protein>
    <recommendedName>
        <fullName evidence="9">Circadian input-output histidine kinase CikA</fullName>
        <ecNumber evidence="3">2.7.13.3</ecNumber>
    </recommendedName>
    <alternativeName>
        <fullName evidence="4">Stage 0 sporulation protein A homolog</fullName>
    </alternativeName>
</protein>
<dbReference type="GO" id="GO:0000155">
    <property type="term" value="F:phosphorelay sensor kinase activity"/>
    <property type="evidence" value="ECO:0007669"/>
    <property type="project" value="InterPro"/>
</dbReference>
<evidence type="ECO:0000256" key="1">
    <source>
        <dbReference type="ARBA" id="ARBA00000085"/>
    </source>
</evidence>
<dbReference type="PROSITE" id="PS50109">
    <property type="entry name" value="HIS_KIN"/>
    <property type="match status" value="1"/>
</dbReference>
<dbReference type="InterPro" id="IPR013655">
    <property type="entry name" value="PAS_fold_3"/>
</dbReference>
<dbReference type="CDD" id="cd16922">
    <property type="entry name" value="HATPase_EvgS-ArcB-TorS-like"/>
    <property type="match status" value="1"/>
</dbReference>
<dbReference type="SMART" id="SM00388">
    <property type="entry name" value="HisKA"/>
    <property type="match status" value="1"/>
</dbReference>
<dbReference type="SUPFAM" id="SSF55781">
    <property type="entry name" value="GAF domain-like"/>
    <property type="match status" value="1"/>
</dbReference>
<dbReference type="SMART" id="SM00091">
    <property type="entry name" value="PAS"/>
    <property type="match status" value="3"/>
</dbReference>
<dbReference type="CDD" id="cd00082">
    <property type="entry name" value="HisKA"/>
    <property type="match status" value="1"/>
</dbReference>
<evidence type="ECO:0000256" key="6">
    <source>
        <dbReference type="ARBA" id="ARBA00022777"/>
    </source>
</evidence>
<dbReference type="Pfam" id="PF00072">
    <property type="entry name" value="Response_reg"/>
    <property type="match status" value="1"/>
</dbReference>
<dbReference type="FunFam" id="3.30.565.10:FF:000010">
    <property type="entry name" value="Sensor histidine kinase RcsC"/>
    <property type="match status" value="1"/>
</dbReference>
<gene>
    <name evidence="15" type="ORF">I5677_01575</name>
</gene>
<keyword evidence="6" id="KW-0808">Transferase</keyword>
<dbReference type="InterPro" id="IPR000014">
    <property type="entry name" value="PAS"/>
</dbReference>
<dbReference type="PANTHER" id="PTHR45339">
    <property type="entry name" value="HYBRID SIGNAL TRANSDUCTION HISTIDINE KINASE J"/>
    <property type="match status" value="1"/>
</dbReference>
<dbReference type="Pfam" id="PF08447">
    <property type="entry name" value="PAS_3"/>
    <property type="match status" value="1"/>
</dbReference>
<dbReference type="InterPro" id="IPR036890">
    <property type="entry name" value="HATPase_C_sf"/>
</dbReference>
<evidence type="ECO:0000259" key="13">
    <source>
        <dbReference type="PROSITE" id="PS50112"/>
    </source>
</evidence>
<dbReference type="InterPro" id="IPR011006">
    <property type="entry name" value="CheY-like_superfamily"/>
</dbReference>
<dbReference type="Gene3D" id="3.40.50.2300">
    <property type="match status" value="1"/>
</dbReference>
<evidence type="ECO:0000256" key="4">
    <source>
        <dbReference type="ARBA" id="ARBA00018672"/>
    </source>
</evidence>
<dbReference type="PROSITE" id="PS50112">
    <property type="entry name" value="PAS"/>
    <property type="match status" value="1"/>
</dbReference>
<dbReference type="InterPro" id="IPR035965">
    <property type="entry name" value="PAS-like_dom_sf"/>
</dbReference>
<evidence type="ECO:0000259" key="11">
    <source>
        <dbReference type="PROSITE" id="PS50109"/>
    </source>
</evidence>
<evidence type="ECO:0000256" key="5">
    <source>
        <dbReference type="ARBA" id="ARBA00022553"/>
    </source>
</evidence>
<dbReference type="InterPro" id="IPR001789">
    <property type="entry name" value="Sig_transdc_resp-reg_receiver"/>
</dbReference>
<sequence length="951" mass="108732">MINHENNMQKLITISNVLEEYLLIITETGSFLHANTSFLHKFGYTLSEVMNMKLYDLYPEDTKAKVEQILISLKNKSSEKAYIHMLLSDGQLLSVDSQFLKCELDDTSFIIVKSNDISANKKHKLFLDETLASINEFIYYKDTEGKYLFCNKTCADQLFGLDEAAIIGKKGIELIKDKTTLENCMQSDLMVLNSGHRVTIEEDIMLANGTIIRSETTKTPFFDSNGKIIGIIGVMRDISQRLFMENSLKDQELRLNMATASGDIGLWDWKIESINVNEKGAEILGYKKEELTPLLNDDYGQLLHKEDIIKVQNEIIKTSSIGEFDLDFRVKHKNHHWIWLQVKGKVIEWDVNKKPHWMLGTFIDISKAKKLEEELKIGRKILTAITYSIKDLLDNQEYMDAIRHSLPLLGKAAEIDRILLFVNHWDNDETKRSSLKLEWMDESQPSLMSDHVFQNIKLDEYFLARQLEQGREYKGKSSELSQNGLSDFLTKYNMNSILLLPIHVSNSFWGFIGFIDADENKEWPEAHVTAFKTYINSVERAIERRIMNQELRKAKIKAERASLLKSRFLANMSHEIRTPMNVIAGYVDLMQNTDLTKLQSSYLDSIKSATETLLLTINDILDYSKLEADKMILDNIIFNIKSLIEDSIGLFIPKVVGKNIAIEWSISPKVPEFFYGDPGRLKQILFNLISNAIKFTDIGYVRISVEMIKQTKETAKLGIKVSDTGIGMSSQVLERLFSEFTQADASTTRKYGGTGLGLAITKRLVELMKGKICAHSIEGQGSEFCVTIDLNKVINASDIVMKIADEDDSTDTSYSFFDQYNKKYKRIKKIKKRKILLVEDTPANQKLLQIIITQLGYEVLVAENGLKALELCENEKYDLILMDCQMPIMDGYEATKIIKKQGLNKETVIIALTAHAMEDDRKKCLESGMNDYISKPITRSELKTTIEKWLT</sequence>
<name>A0A8J7KV00_9FIRM</name>
<dbReference type="SMART" id="SM00448">
    <property type="entry name" value="REC"/>
    <property type="match status" value="1"/>
</dbReference>
<evidence type="ECO:0000259" key="14">
    <source>
        <dbReference type="PROSITE" id="PS50113"/>
    </source>
</evidence>
<comment type="similarity">
    <text evidence="2">In the N-terminal section; belongs to the phytochrome family.</text>
</comment>
<feature type="modified residue" description="4-aspartylphosphate" evidence="10">
    <location>
        <position position="883"/>
    </location>
</feature>
<dbReference type="SUPFAM" id="SSF55874">
    <property type="entry name" value="ATPase domain of HSP90 chaperone/DNA topoisomerase II/histidine kinase"/>
    <property type="match status" value="1"/>
</dbReference>